<dbReference type="InterPro" id="IPR051522">
    <property type="entry name" value="ISC_assembly_LYR"/>
</dbReference>
<dbReference type="PANTHER" id="PTHR13166:SF7">
    <property type="entry name" value="LYR MOTIF-CONTAINING PROTEIN 4"/>
    <property type="match status" value="1"/>
</dbReference>
<feature type="domain" description="Complex 1 LYR protein" evidence="2">
    <location>
        <begin position="9"/>
        <end position="40"/>
    </location>
</feature>
<dbReference type="InterPro" id="IPR045297">
    <property type="entry name" value="Complex1_LYR_LYRM4"/>
</dbReference>
<dbReference type="GO" id="GO:0016226">
    <property type="term" value="P:iron-sulfur cluster assembly"/>
    <property type="evidence" value="ECO:0007669"/>
    <property type="project" value="InterPro"/>
</dbReference>
<organism evidence="3 4">
    <name type="scientific">Syphacia muris</name>
    <dbReference type="NCBI Taxonomy" id="451379"/>
    <lineage>
        <taxon>Eukaryota</taxon>
        <taxon>Metazoa</taxon>
        <taxon>Ecdysozoa</taxon>
        <taxon>Nematoda</taxon>
        <taxon>Chromadorea</taxon>
        <taxon>Rhabditida</taxon>
        <taxon>Spirurina</taxon>
        <taxon>Oxyuridomorpha</taxon>
        <taxon>Oxyuroidea</taxon>
        <taxon>Oxyuridae</taxon>
        <taxon>Syphacia</taxon>
    </lineage>
</organism>
<dbReference type="Proteomes" id="UP000046393">
    <property type="component" value="Unplaced"/>
</dbReference>
<reference evidence="4" key="1">
    <citation type="submission" date="2017-02" db="UniProtKB">
        <authorList>
            <consortium name="WormBaseParasite"/>
        </authorList>
    </citation>
    <scope>IDENTIFICATION</scope>
</reference>
<dbReference type="InterPro" id="IPR008011">
    <property type="entry name" value="Complex1_LYR_dom"/>
</dbReference>
<evidence type="ECO:0000256" key="1">
    <source>
        <dbReference type="ARBA" id="ARBA00009508"/>
    </source>
</evidence>
<dbReference type="WBParaSite" id="SMUV_0001080801-mRNA-1">
    <property type="protein sequence ID" value="SMUV_0001080801-mRNA-1"/>
    <property type="gene ID" value="SMUV_0001080801"/>
</dbReference>
<evidence type="ECO:0000259" key="2">
    <source>
        <dbReference type="Pfam" id="PF05347"/>
    </source>
</evidence>
<dbReference type="GO" id="GO:1990221">
    <property type="term" value="C:L-cysteine desulfurase complex"/>
    <property type="evidence" value="ECO:0007669"/>
    <property type="project" value="TreeGrafter"/>
</dbReference>
<comment type="similarity">
    <text evidence="1">Belongs to the complex I LYR family.</text>
</comment>
<evidence type="ECO:0000313" key="3">
    <source>
        <dbReference type="Proteomes" id="UP000046393"/>
    </source>
</evidence>
<name>A0A0N5B0K6_9BILA</name>
<dbReference type="STRING" id="451379.A0A0N5B0K6"/>
<accession>A0A0N5B0K6</accession>
<dbReference type="AlphaFoldDB" id="A0A0N5B0K6"/>
<dbReference type="GO" id="GO:0005739">
    <property type="term" value="C:mitochondrion"/>
    <property type="evidence" value="ECO:0007669"/>
    <property type="project" value="TreeGrafter"/>
</dbReference>
<dbReference type="CDD" id="cd20264">
    <property type="entry name" value="Complex1_LYR_LYRM4"/>
    <property type="match status" value="1"/>
</dbReference>
<proteinExistence type="inferred from homology"/>
<sequence>MASVPRSAWIQLYKDLQRAAAQFPQYNYRNFFKRRIRDHFSLKSGTNSTLSQVELFERERKLLGVIHRQITIYRLYPTPESILEKKPE</sequence>
<evidence type="ECO:0000313" key="4">
    <source>
        <dbReference type="WBParaSite" id="SMUV_0001080801-mRNA-1"/>
    </source>
</evidence>
<dbReference type="Pfam" id="PF05347">
    <property type="entry name" value="Complex1_LYR"/>
    <property type="match status" value="1"/>
</dbReference>
<protein>
    <submittedName>
        <fullName evidence="4">Complex1_LYR_dom domain-containing protein</fullName>
    </submittedName>
</protein>
<dbReference type="PANTHER" id="PTHR13166">
    <property type="entry name" value="PROTEIN C6ORF149"/>
    <property type="match status" value="1"/>
</dbReference>
<keyword evidence="3" id="KW-1185">Reference proteome</keyword>